<evidence type="ECO:0000256" key="1">
    <source>
        <dbReference type="SAM" id="MobiDB-lite"/>
    </source>
</evidence>
<dbReference type="EMBL" id="CP026261">
    <property type="protein sequence ID" value="AWP19153.1"/>
    <property type="molecule type" value="Genomic_DNA"/>
</dbReference>
<sequence length="122" mass="13557">MTPQWAADPVRAPPCVGHEHGVPPLHDLTALTHSERLYHPQYMNNVHARNNGSRSGDVLFPAPCGRGRSAHGQRSDRRRESARGAELRKSERRLPPTARQSEAAELIRGGLEQSTDHKNNSE</sequence>
<gene>
    <name evidence="2" type="ORF">SMAX5B_020789</name>
</gene>
<feature type="compositionally biased region" description="Polar residues" evidence="1">
    <location>
        <begin position="45"/>
        <end position="54"/>
    </location>
</feature>
<protein>
    <submittedName>
        <fullName evidence="2">Uncharacterized protein</fullName>
    </submittedName>
</protein>
<feature type="compositionally biased region" description="Basic and acidic residues" evidence="1">
    <location>
        <begin position="73"/>
        <end position="94"/>
    </location>
</feature>
<keyword evidence="3" id="KW-1185">Reference proteome</keyword>
<reference evidence="2 3" key="1">
    <citation type="submission" date="2017-12" db="EMBL/GenBank/DDBJ databases">
        <title>Integrating genomic resources of turbot (Scophthalmus maximus) in depth evaluation of genetic and physical mapping variation across individuals.</title>
        <authorList>
            <person name="Martinez P."/>
        </authorList>
    </citation>
    <scope>NUCLEOTIDE SEQUENCE [LARGE SCALE GENOMIC DNA]</scope>
</reference>
<dbReference type="AlphaFoldDB" id="A0A2U9CSM4"/>
<organism evidence="2 3">
    <name type="scientific">Scophthalmus maximus</name>
    <name type="common">Turbot</name>
    <name type="synonym">Psetta maxima</name>
    <dbReference type="NCBI Taxonomy" id="52904"/>
    <lineage>
        <taxon>Eukaryota</taxon>
        <taxon>Metazoa</taxon>
        <taxon>Chordata</taxon>
        <taxon>Craniata</taxon>
        <taxon>Vertebrata</taxon>
        <taxon>Euteleostomi</taxon>
        <taxon>Actinopterygii</taxon>
        <taxon>Neopterygii</taxon>
        <taxon>Teleostei</taxon>
        <taxon>Neoteleostei</taxon>
        <taxon>Acanthomorphata</taxon>
        <taxon>Carangaria</taxon>
        <taxon>Pleuronectiformes</taxon>
        <taxon>Pleuronectoidei</taxon>
        <taxon>Scophthalmidae</taxon>
        <taxon>Scophthalmus</taxon>
    </lineage>
</organism>
<evidence type="ECO:0000313" key="2">
    <source>
        <dbReference type="EMBL" id="AWP19153.1"/>
    </source>
</evidence>
<evidence type="ECO:0000313" key="3">
    <source>
        <dbReference type="Proteomes" id="UP000246464"/>
    </source>
</evidence>
<accession>A0A2U9CSM4</accession>
<feature type="region of interest" description="Disordered" evidence="1">
    <location>
        <begin position="45"/>
        <end position="122"/>
    </location>
</feature>
<dbReference type="Proteomes" id="UP000246464">
    <property type="component" value="Chromosome 19"/>
</dbReference>
<proteinExistence type="predicted"/>
<name>A0A2U9CSM4_SCOMX</name>